<dbReference type="InterPro" id="IPR051131">
    <property type="entry name" value="NEK_Ser/Thr_kinase_NIMA"/>
</dbReference>
<dbReference type="PROSITE" id="PS00108">
    <property type="entry name" value="PROTEIN_KINASE_ST"/>
    <property type="match status" value="1"/>
</dbReference>
<evidence type="ECO:0000256" key="6">
    <source>
        <dbReference type="ARBA" id="ARBA00022618"/>
    </source>
</evidence>
<keyword evidence="8" id="KW-0547">Nucleotide-binding</keyword>
<feature type="compositionally biased region" description="Low complexity" evidence="17">
    <location>
        <begin position="629"/>
        <end position="646"/>
    </location>
</feature>
<name>A0A6A6YQM6_9PEZI</name>
<keyword evidence="6" id="KW-0132">Cell division</keyword>
<feature type="region of interest" description="Disordered" evidence="17">
    <location>
        <begin position="704"/>
        <end position="733"/>
    </location>
</feature>
<reference evidence="19 21" key="1">
    <citation type="journal article" date="2020" name="Stud. Mycol.">
        <title>101 Dothideomycetes genomes: a test case for predicting lifestyles and emergence of pathogens.</title>
        <authorList>
            <person name="Haridas S."/>
            <person name="Albert R."/>
            <person name="Binder M."/>
            <person name="Bloem J."/>
            <person name="Labutti K."/>
            <person name="Salamov A."/>
            <person name="Andreopoulos B."/>
            <person name="Baker S."/>
            <person name="Barry K."/>
            <person name="Bills G."/>
            <person name="Bluhm B."/>
            <person name="Cannon C."/>
            <person name="Castanera R."/>
            <person name="Culley D."/>
            <person name="Daum C."/>
            <person name="Ezra D."/>
            <person name="Gonzalez J."/>
            <person name="Henrissat B."/>
            <person name="Kuo A."/>
            <person name="Liang C."/>
            <person name="Lipzen A."/>
            <person name="Lutzoni F."/>
            <person name="Magnuson J."/>
            <person name="Mondo S."/>
            <person name="Nolan M."/>
            <person name="Ohm R."/>
            <person name="Pangilinan J."/>
            <person name="Park H.-J."/>
            <person name="Ramirez L."/>
            <person name="Alfaro M."/>
            <person name="Sun H."/>
            <person name="Tritt A."/>
            <person name="Yoshinaga Y."/>
            <person name="Zwiers L.-H."/>
            <person name="Turgeon B."/>
            <person name="Goodwin S."/>
            <person name="Spatafora J."/>
            <person name="Crous P."/>
            <person name="Grigoriev I."/>
        </authorList>
    </citation>
    <scope>NUCLEOTIDE SEQUENCE</scope>
    <source>
        <strain evidence="19 21">CBS 304.34</strain>
    </source>
</reference>
<dbReference type="RefSeq" id="XP_033577278.1">
    <property type="nucleotide sequence ID" value="XM_033716791.1"/>
</dbReference>
<evidence type="ECO:0000256" key="7">
    <source>
        <dbReference type="ARBA" id="ARBA00022679"/>
    </source>
</evidence>
<dbReference type="GO" id="GO:0051301">
    <property type="term" value="P:cell division"/>
    <property type="evidence" value="ECO:0007669"/>
    <property type="project" value="UniProtKB-KW"/>
</dbReference>
<reference evidence="21" key="3">
    <citation type="submission" date="2025-04" db="UniProtKB">
        <authorList>
            <consortium name="RefSeq"/>
        </authorList>
    </citation>
    <scope>IDENTIFICATION</scope>
    <source>
        <strain evidence="21">CBS 304.34</strain>
    </source>
</reference>
<dbReference type="PANTHER" id="PTHR44899:SF3">
    <property type="entry name" value="SERINE_THREONINE-PROTEIN KINASE NEK1"/>
    <property type="match status" value="1"/>
</dbReference>
<evidence type="ECO:0000256" key="14">
    <source>
        <dbReference type="ARBA" id="ARBA00047899"/>
    </source>
</evidence>
<dbReference type="AlphaFoldDB" id="A0A6A6YQM6"/>
<keyword evidence="10 19" id="KW-0418">Kinase</keyword>
<reference evidence="21" key="2">
    <citation type="submission" date="2020-04" db="EMBL/GenBank/DDBJ databases">
        <authorList>
            <consortium name="NCBI Genome Project"/>
        </authorList>
    </citation>
    <scope>NUCLEOTIDE SEQUENCE</scope>
    <source>
        <strain evidence="21">CBS 304.34</strain>
    </source>
</reference>
<dbReference type="SMART" id="SM00220">
    <property type="entry name" value="S_TKc"/>
    <property type="match status" value="1"/>
</dbReference>
<dbReference type="InterPro" id="IPR008271">
    <property type="entry name" value="Ser/Thr_kinase_AS"/>
</dbReference>
<comment type="catalytic activity">
    <reaction evidence="14">
        <text>L-threonyl-[protein] + ATP = O-phospho-L-threonyl-[protein] + ADP + H(+)</text>
        <dbReference type="Rhea" id="RHEA:46608"/>
        <dbReference type="Rhea" id="RHEA-COMP:11060"/>
        <dbReference type="Rhea" id="RHEA-COMP:11605"/>
        <dbReference type="ChEBI" id="CHEBI:15378"/>
        <dbReference type="ChEBI" id="CHEBI:30013"/>
        <dbReference type="ChEBI" id="CHEBI:30616"/>
        <dbReference type="ChEBI" id="CHEBI:61977"/>
        <dbReference type="ChEBI" id="CHEBI:456216"/>
        <dbReference type="EC" id="2.7.11.1"/>
    </reaction>
</comment>
<evidence type="ECO:0000313" key="20">
    <source>
        <dbReference type="Proteomes" id="UP000504636"/>
    </source>
</evidence>
<protein>
    <recommendedName>
        <fullName evidence="3">non-specific serine/threonine protein kinase</fullName>
        <ecNumber evidence="3">2.7.11.1</ecNumber>
    </recommendedName>
</protein>
<keyword evidence="9" id="KW-0498">Mitosis</keyword>
<feature type="domain" description="Protein kinase" evidence="18">
    <location>
        <begin position="7"/>
        <end position="288"/>
    </location>
</feature>
<keyword evidence="11" id="KW-0067">ATP-binding</keyword>
<evidence type="ECO:0000256" key="3">
    <source>
        <dbReference type="ARBA" id="ARBA00012513"/>
    </source>
</evidence>
<evidence type="ECO:0000313" key="21">
    <source>
        <dbReference type="RefSeq" id="XP_033577278.1"/>
    </source>
</evidence>
<dbReference type="GO" id="GO:0005634">
    <property type="term" value="C:nucleus"/>
    <property type="evidence" value="ECO:0007669"/>
    <property type="project" value="UniProtKB-SubCell"/>
</dbReference>
<evidence type="ECO:0000256" key="15">
    <source>
        <dbReference type="ARBA" id="ARBA00048679"/>
    </source>
</evidence>
<dbReference type="EC" id="2.7.11.1" evidence="3"/>
<comment type="subcellular location">
    <subcellularLocation>
        <location evidence="1">Nucleus</location>
    </subcellularLocation>
</comment>
<evidence type="ECO:0000256" key="8">
    <source>
        <dbReference type="ARBA" id="ARBA00022741"/>
    </source>
</evidence>
<dbReference type="CDD" id="cd08217">
    <property type="entry name" value="STKc_Nek2"/>
    <property type="match status" value="1"/>
</dbReference>
<dbReference type="InterPro" id="IPR000719">
    <property type="entry name" value="Prot_kinase_dom"/>
</dbReference>
<proteinExistence type="inferred from homology"/>
<keyword evidence="4" id="KW-0723">Serine/threonine-protein kinase</keyword>
<evidence type="ECO:0000256" key="16">
    <source>
        <dbReference type="SAM" id="Coils"/>
    </source>
</evidence>
<evidence type="ECO:0000256" key="11">
    <source>
        <dbReference type="ARBA" id="ARBA00022840"/>
    </source>
</evidence>
<organism evidence="19">
    <name type="scientific">Mytilinidion resinicola</name>
    <dbReference type="NCBI Taxonomy" id="574789"/>
    <lineage>
        <taxon>Eukaryota</taxon>
        <taxon>Fungi</taxon>
        <taxon>Dikarya</taxon>
        <taxon>Ascomycota</taxon>
        <taxon>Pezizomycotina</taxon>
        <taxon>Dothideomycetes</taxon>
        <taxon>Pleosporomycetidae</taxon>
        <taxon>Mytilinidiales</taxon>
        <taxon>Mytilinidiaceae</taxon>
        <taxon>Mytilinidion</taxon>
    </lineage>
</organism>
<dbReference type="EMBL" id="MU003700">
    <property type="protein sequence ID" value="KAF2810314.1"/>
    <property type="molecule type" value="Genomic_DNA"/>
</dbReference>
<keyword evidence="16" id="KW-0175">Coiled coil</keyword>
<evidence type="ECO:0000256" key="2">
    <source>
        <dbReference type="ARBA" id="ARBA00006692"/>
    </source>
</evidence>
<feature type="region of interest" description="Disordered" evidence="17">
    <location>
        <begin position="583"/>
        <end position="656"/>
    </location>
</feature>
<comment type="similarity">
    <text evidence="2">Belongs to the protein kinase superfamily. CAMK Ser/Thr protein kinase family.</text>
</comment>
<dbReference type="Proteomes" id="UP000504636">
    <property type="component" value="Unplaced"/>
</dbReference>
<dbReference type="GeneID" id="54457684"/>
<keyword evidence="20" id="KW-1185">Reference proteome</keyword>
<dbReference type="SUPFAM" id="SSF56112">
    <property type="entry name" value="Protein kinase-like (PK-like)"/>
    <property type="match status" value="1"/>
</dbReference>
<comment type="catalytic activity">
    <reaction evidence="15">
        <text>L-seryl-[protein] + ATP = O-phospho-L-seryl-[protein] + ADP + H(+)</text>
        <dbReference type="Rhea" id="RHEA:17989"/>
        <dbReference type="Rhea" id="RHEA-COMP:9863"/>
        <dbReference type="Rhea" id="RHEA-COMP:11604"/>
        <dbReference type="ChEBI" id="CHEBI:15378"/>
        <dbReference type="ChEBI" id="CHEBI:29999"/>
        <dbReference type="ChEBI" id="CHEBI:30616"/>
        <dbReference type="ChEBI" id="CHEBI:83421"/>
        <dbReference type="ChEBI" id="CHEBI:456216"/>
        <dbReference type="EC" id="2.7.11.1"/>
    </reaction>
</comment>
<dbReference type="Pfam" id="PF00069">
    <property type="entry name" value="Pkinase"/>
    <property type="match status" value="2"/>
</dbReference>
<dbReference type="GO" id="GO:0005524">
    <property type="term" value="F:ATP binding"/>
    <property type="evidence" value="ECO:0007669"/>
    <property type="project" value="UniProtKB-KW"/>
</dbReference>
<evidence type="ECO:0000256" key="13">
    <source>
        <dbReference type="ARBA" id="ARBA00023306"/>
    </source>
</evidence>
<keyword evidence="12" id="KW-0539">Nucleus</keyword>
<feature type="coiled-coil region" evidence="16">
    <location>
        <begin position="297"/>
        <end position="324"/>
    </location>
</feature>
<accession>A0A6A6YQM6</accession>
<evidence type="ECO:0000256" key="1">
    <source>
        <dbReference type="ARBA" id="ARBA00004123"/>
    </source>
</evidence>
<evidence type="ECO:0000256" key="9">
    <source>
        <dbReference type="ARBA" id="ARBA00022776"/>
    </source>
</evidence>
<dbReference type="FunFam" id="3.30.200.20:FF:000525">
    <property type="entry name" value="Serine/threonine-protein kinase KIN3"/>
    <property type="match status" value="1"/>
</dbReference>
<keyword evidence="7" id="KW-0808">Transferase</keyword>
<keyword evidence="13" id="KW-0131">Cell cycle</keyword>
<evidence type="ECO:0000256" key="12">
    <source>
        <dbReference type="ARBA" id="ARBA00023242"/>
    </source>
</evidence>
<dbReference type="InterPro" id="IPR011009">
    <property type="entry name" value="Kinase-like_dom_sf"/>
</dbReference>
<dbReference type="PANTHER" id="PTHR44899">
    <property type="entry name" value="CAMK FAMILY PROTEIN KINASE"/>
    <property type="match status" value="1"/>
</dbReference>
<gene>
    <name evidence="19 21" type="ORF">BDZ99DRAFT_416582</name>
</gene>
<evidence type="ECO:0000256" key="4">
    <source>
        <dbReference type="ARBA" id="ARBA00022527"/>
    </source>
</evidence>
<evidence type="ECO:0000259" key="18">
    <source>
        <dbReference type="PROSITE" id="PS50011"/>
    </source>
</evidence>
<dbReference type="Gene3D" id="3.30.200.20">
    <property type="entry name" value="Phosphorylase Kinase, domain 1"/>
    <property type="match status" value="1"/>
</dbReference>
<dbReference type="PROSITE" id="PS50011">
    <property type="entry name" value="PROTEIN_KINASE_DOM"/>
    <property type="match status" value="1"/>
</dbReference>
<dbReference type="OrthoDB" id="10250725at2759"/>
<evidence type="ECO:0000313" key="19">
    <source>
        <dbReference type="EMBL" id="KAF2810314.1"/>
    </source>
</evidence>
<keyword evidence="5" id="KW-0597">Phosphoprotein</keyword>
<sequence>MTEDDKYDVLEKIGHGSFGVIRKVRRKADGYILCRKEISYTKMSPKEREQLQAELSILKELRHTNIVAYYEREHLKQSQDLHLYMEYCGNGDLGKVIRILKDKRQMAEEMFVWSIFSQIVSALFRCHYGEDPPEAGHDVMGYGSITVPNSVKPSVLHRDLKPENIFLGADNLVKLGDFGLSKIILANDFASTYVGTPFYMSPEICQSEKYSLKSDIWALGCIVYELCAKEPPFNARTHLELIQKIRGGKVPRLPLCYSADLQKIVDTCLRTNPDLRPTTVDFLNLPIVRVMRKEQEAVLLSQKMRRDREEARQLRNQAQEMLAKRVAETDAIRKNVSDSVRREWEVKARLEIDRQVAVALEKLRQTFEAEVTRRVSEELAKQSSGKTLIVSDIPLPPRSSTPTQLTTKPPLFAPEQHQSGASFSTLGEASDFPSMTDLSSLSLDSPDDTKPKARAARAPLARARTSIAPVPPSPMDIQMADPSPMSIDSLSLSPRKTGKTGVRKNIFAAVTAGERWEPEVPSSPTDEWNGNFDGLDDDDLPVLPSPTRAKSAAGNHDNEDPFKVLANAQRPVIKSNQRLASAPNLFAPNGNGPKVRPQSAVPIVSTSPERRKAKAATVNGSPVRKGQASKLNLAKDSNSNSNSAENGGLKSKKGNEQMRIQAMRNNIQGRTLVELKQARGIQIQAHAVSEDEGKKAIKRTFGSPTKVAQWDPDTCDEMPSPFLRRNNKPMLMR</sequence>
<dbReference type="Gene3D" id="1.10.510.10">
    <property type="entry name" value="Transferase(Phosphotransferase) domain 1"/>
    <property type="match status" value="1"/>
</dbReference>
<dbReference type="GO" id="GO:0004674">
    <property type="term" value="F:protein serine/threonine kinase activity"/>
    <property type="evidence" value="ECO:0007669"/>
    <property type="project" value="UniProtKB-KW"/>
</dbReference>
<evidence type="ECO:0000256" key="5">
    <source>
        <dbReference type="ARBA" id="ARBA00022553"/>
    </source>
</evidence>
<dbReference type="FunFam" id="1.10.510.10:FF:000697">
    <property type="entry name" value="G2-specific protein kinase nimA"/>
    <property type="match status" value="1"/>
</dbReference>
<feature type="region of interest" description="Disordered" evidence="17">
    <location>
        <begin position="390"/>
        <end position="418"/>
    </location>
</feature>
<evidence type="ECO:0000256" key="10">
    <source>
        <dbReference type="ARBA" id="ARBA00022777"/>
    </source>
</evidence>
<evidence type="ECO:0000256" key="17">
    <source>
        <dbReference type="SAM" id="MobiDB-lite"/>
    </source>
</evidence>